<dbReference type="GO" id="GO:0043107">
    <property type="term" value="P:type IV pilus-dependent motility"/>
    <property type="evidence" value="ECO:0007669"/>
    <property type="project" value="InterPro"/>
</dbReference>
<dbReference type="AlphaFoldDB" id="A0A2H0C0J8"/>
<dbReference type="InterPro" id="IPR014717">
    <property type="entry name" value="Transl_elong_EF1B/ribsomal_bS6"/>
</dbReference>
<gene>
    <name evidence="2" type="ORF">COW97_02725</name>
</gene>
<keyword evidence="1" id="KW-1133">Transmembrane helix</keyword>
<evidence type="ECO:0000313" key="3">
    <source>
        <dbReference type="Proteomes" id="UP000229699"/>
    </source>
</evidence>
<proteinExistence type="predicted"/>
<evidence type="ECO:0000313" key="2">
    <source>
        <dbReference type="EMBL" id="PIP63404.1"/>
    </source>
</evidence>
<dbReference type="Pfam" id="PF04350">
    <property type="entry name" value="PilO"/>
    <property type="match status" value="1"/>
</dbReference>
<dbReference type="GO" id="GO:0043683">
    <property type="term" value="P:type IV pilus assembly"/>
    <property type="evidence" value="ECO:0007669"/>
    <property type="project" value="InterPro"/>
</dbReference>
<reference evidence="2 3" key="1">
    <citation type="submission" date="2017-09" db="EMBL/GenBank/DDBJ databases">
        <title>Depth-based differentiation of microbial function through sediment-hosted aquifers and enrichment of novel symbionts in the deep terrestrial subsurface.</title>
        <authorList>
            <person name="Probst A.J."/>
            <person name="Ladd B."/>
            <person name="Jarett J.K."/>
            <person name="Geller-Mcgrath D.E."/>
            <person name="Sieber C.M."/>
            <person name="Emerson J.B."/>
            <person name="Anantharaman K."/>
            <person name="Thomas B.C."/>
            <person name="Malmstrom R."/>
            <person name="Stieglmeier M."/>
            <person name="Klingl A."/>
            <person name="Woyke T."/>
            <person name="Ryan C.M."/>
            <person name="Banfield J.F."/>
        </authorList>
    </citation>
    <scope>NUCLEOTIDE SEQUENCE [LARGE SCALE GENOMIC DNA]</scope>
    <source>
        <strain evidence="2">CG22_combo_CG10-13_8_21_14_all_34_12</strain>
    </source>
</reference>
<evidence type="ECO:0000256" key="1">
    <source>
        <dbReference type="SAM" id="Phobius"/>
    </source>
</evidence>
<dbReference type="Proteomes" id="UP000229699">
    <property type="component" value="Unassembled WGS sequence"/>
</dbReference>
<accession>A0A2H0C0J8</accession>
<dbReference type="EMBL" id="PCTC01000057">
    <property type="protein sequence ID" value="PIP63404.1"/>
    <property type="molecule type" value="Genomic_DNA"/>
</dbReference>
<name>A0A2H0C0J8_9BACT</name>
<keyword evidence="1" id="KW-0472">Membrane</keyword>
<keyword evidence="1" id="KW-0812">Transmembrane</keyword>
<protein>
    <recommendedName>
        <fullName evidence="4">Pilus assembly protein PilO</fullName>
    </recommendedName>
</protein>
<comment type="caution">
    <text evidence="2">The sequence shown here is derived from an EMBL/GenBank/DDBJ whole genome shotgun (WGS) entry which is preliminary data.</text>
</comment>
<evidence type="ECO:0008006" key="4">
    <source>
        <dbReference type="Google" id="ProtNLM"/>
    </source>
</evidence>
<organism evidence="2 3">
    <name type="scientific">Candidatus Roizmanbacteria bacterium CG22_combo_CG10-13_8_21_14_all_34_12</name>
    <dbReference type="NCBI Taxonomy" id="1974860"/>
    <lineage>
        <taxon>Bacteria</taxon>
        <taxon>Candidatus Roizmaniibacteriota</taxon>
    </lineage>
</organism>
<dbReference type="Gene3D" id="3.30.70.60">
    <property type="match status" value="1"/>
</dbReference>
<sequence>MDLKFILKSIFEKKGGEYTYIIFFLIIFSVFIIFAIRPSLTTAYSLKKEEADLTKLDQVYEEKISNITLIQTQIEENRDNLQLLNQSISEKPEVNKIVEDIKKIADKNSLTINKANIVNINFTKTNKEKQNVKLQMEATASFENLKLFIADVFAQRRLKIIDELLISREKESTDSGDLKVNLTIDGYYL</sequence>
<feature type="transmembrane region" description="Helical" evidence="1">
    <location>
        <begin position="20"/>
        <end position="40"/>
    </location>
</feature>
<dbReference type="InterPro" id="IPR007445">
    <property type="entry name" value="PilO"/>
</dbReference>